<dbReference type="EMBL" id="ABCK01000001">
    <property type="protein sequence ID" value="EDM29746.1"/>
    <property type="molecule type" value="Genomic_DNA"/>
</dbReference>
<dbReference type="Proteomes" id="UP000004947">
    <property type="component" value="Unassembled WGS sequence"/>
</dbReference>
<gene>
    <name evidence="1" type="ORF">LNTAR_18388</name>
</gene>
<evidence type="ECO:0000313" key="2">
    <source>
        <dbReference type="Proteomes" id="UP000004947"/>
    </source>
</evidence>
<accession>A6DG16</accession>
<name>A6DG16_9BACT</name>
<sequence>MSKKIYQIHPEISDLAHAFDEKVQSYGLHKRLGEFDPVKSNDLNWDQFPDFFSIAPNFLIFKDISLDIRMWDILGDSGEVVFSHNDQKVCALNPLVSYNCLNKQRTKFQKKELGNSIITEYCFHTDRIHGLSLFHIPETYMKSIYCISDDEYPDSDFYRIYKELKLTGLSFKKVWFE</sequence>
<dbReference type="STRING" id="313628.LNTAR_18388"/>
<proteinExistence type="predicted"/>
<keyword evidence="2" id="KW-1185">Reference proteome</keyword>
<dbReference type="AlphaFoldDB" id="A6DG16"/>
<protein>
    <submittedName>
        <fullName evidence="1">Uncharacterized protein</fullName>
    </submittedName>
</protein>
<reference evidence="1 2" key="1">
    <citation type="journal article" date="2010" name="J. Bacteriol.">
        <title>Genome sequence of Lentisphaera araneosa HTCC2155T, the type species of the order Lentisphaerales in the phylum Lentisphaerae.</title>
        <authorList>
            <person name="Thrash J.C."/>
            <person name="Cho J.C."/>
            <person name="Vergin K.L."/>
            <person name="Morris R.M."/>
            <person name="Giovannoni S.J."/>
        </authorList>
    </citation>
    <scope>NUCLEOTIDE SEQUENCE [LARGE SCALE GENOMIC DNA]</scope>
    <source>
        <strain evidence="1 2">HTCC2155</strain>
    </source>
</reference>
<organism evidence="1 2">
    <name type="scientific">Lentisphaera araneosa HTCC2155</name>
    <dbReference type="NCBI Taxonomy" id="313628"/>
    <lineage>
        <taxon>Bacteria</taxon>
        <taxon>Pseudomonadati</taxon>
        <taxon>Lentisphaerota</taxon>
        <taxon>Lentisphaeria</taxon>
        <taxon>Lentisphaerales</taxon>
        <taxon>Lentisphaeraceae</taxon>
        <taxon>Lentisphaera</taxon>
    </lineage>
</organism>
<comment type="caution">
    <text evidence="1">The sequence shown here is derived from an EMBL/GenBank/DDBJ whole genome shotgun (WGS) entry which is preliminary data.</text>
</comment>
<evidence type="ECO:0000313" key="1">
    <source>
        <dbReference type="EMBL" id="EDM29746.1"/>
    </source>
</evidence>
<dbReference type="RefSeq" id="WP_007276863.1">
    <property type="nucleotide sequence ID" value="NZ_ABCK01000001.1"/>
</dbReference>